<feature type="non-terminal residue" evidence="1">
    <location>
        <position position="114"/>
    </location>
</feature>
<name>A0ABN7X360_GIGMA</name>
<sequence length="114" mass="13444">SRAVSHMEELLGDIIITIDPIDDISFRNQLDNIQKFTTFLRKFNPQNILNICEKHRIATIYGKTSLNLYCNVEKNIKVKKREIIENQTKLTQEEINILLYRYLKAGSYIKKLKD</sequence>
<organism evidence="1 2">
    <name type="scientific">Gigaspora margarita</name>
    <dbReference type="NCBI Taxonomy" id="4874"/>
    <lineage>
        <taxon>Eukaryota</taxon>
        <taxon>Fungi</taxon>
        <taxon>Fungi incertae sedis</taxon>
        <taxon>Mucoromycota</taxon>
        <taxon>Glomeromycotina</taxon>
        <taxon>Glomeromycetes</taxon>
        <taxon>Diversisporales</taxon>
        <taxon>Gigasporaceae</taxon>
        <taxon>Gigaspora</taxon>
    </lineage>
</organism>
<gene>
    <name evidence="1" type="ORF">GMARGA_LOCUS38429</name>
</gene>
<feature type="non-terminal residue" evidence="1">
    <location>
        <position position="1"/>
    </location>
</feature>
<keyword evidence="2" id="KW-1185">Reference proteome</keyword>
<evidence type="ECO:0000313" key="2">
    <source>
        <dbReference type="Proteomes" id="UP000789901"/>
    </source>
</evidence>
<accession>A0ABN7X360</accession>
<dbReference type="EMBL" id="CAJVQB010085708">
    <property type="protein sequence ID" value="CAG8846972.1"/>
    <property type="molecule type" value="Genomic_DNA"/>
</dbReference>
<protein>
    <submittedName>
        <fullName evidence="1">33523_t:CDS:1</fullName>
    </submittedName>
</protein>
<reference evidence="1 2" key="1">
    <citation type="submission" date="2021-06" db="EMBL/GenBank/DDBJ databases">
        <authorList>
            <person name="Kallberg Y."/>
            <person name="Tangrot J."/>
            <person name="Rosling A."/>
        </authorList>
    </citation>
    <scope>NUCLEOTIDE SEQUENCE [LARGE SCALE GENOMIC DNA]</scope>
    <source>
        <strain evidence="1 2">120-4 pot B 10/14</strain>
    </source>
</reference>
<dbReference type="Proteomes" id="UP000789901">
    <property type="component" value="Unassembled WGS sequence"/>
</dbReference>
<evidence type="ECO:0000313" key="1">
    <source>
        <dbReference type="EMBL" id="CAG8846972.1"/>
    </source>
</evidence>
<proteinExistence type="predicted"/>
<comment type="caution">
    <text evidence="1">The sequence shown here is derived from an EMBL/GenBank/DDBJ whole genome shotgun (WGS) entry which is preliminary data.</text>
</comment>